<protein>
    <recommendedName>
        <fullName evidence="3">HTH araC/xylS-type domain-containing protein</fullName>
    </recommendedName>
</protein>
<dbReference type="Proteomes" id="UP000731465">
    <property type="component" value="Unassembled WGS sequence"/>
</dbReference>
<name>A0ABS7DDD3_9GAMM</name>
<comment type="caution">
    <text evidence="1">The sequence shown here is derived from an EMBL/GenBank/DDBJ whole genome shotgun (WGS) entry which is preliminary data.</text>
</comment>
<keyword evidence="2" id="KW-1185">Reference proteome</keyword>
<evidence type="ECO:0000313" key="2">
    <source>
        <dbReference type="Proteomes" id="UP000731465"/>
    </source>
</evidence>
<proteinExistence type="predicted"/>
<reference evidence="1 2" key="1">
    <citation type="submission" date="2021-03" db="EMBL/GenBank/DDBJ databases">
        <title>Succinivibrio sp. nov. isolated from feces of cow.</title>
        <authorList>
            <person name="Choi J.-Y."/>
        </authorList>
    </citation>
    <scope>NUCLEOTIDE SEQUENCE [LARGE SCALE GENOMIC DNA]</scope>
    <source>
        <strain evidence="1 2">AGMB01872</strain>
    </source>
</reference>
<dbReference type="RefSeq" id="WP_219935702.1">
    <property type="nucleotide sequence ID" value="NZ_JAGFNY010000001.1"/>
</dbReference>
<organism evidence="1 2">
    <name type="scientific">Succinivibrio faecicola</name>
    <dbReference type="NCBI Taxonomy" id="2820300"/>
    <lineage>
        <taxon>Bacteria</taxon>
        <taxon>Pseudomonadati</taxon>
        <taxon>Pseudomonadota</taxon>
        <taxon>Gammaproteobacteria</taxon>
        <taxon>Aeromonadales</taxon>
        <taxon>Succinivibrionaceae</taxon>
        <taxon>Succinivibrio</taxon>
    </lineage>
</organism>
<accession>A0ABS7DDD3</accession>
<gene>
    <name evidence="1" type="ORF">J5V48_00135</name>
</gene>
<sequence>MIIKNSLYGNYFFNNRKNLVCKKHDSICKNNETDNNPKIDLDKLEVEVNYDSITKRYEEFVISNSYDVFNLFSNLIPVQLSYYVKKARVIDSDIFTVPICREGDHNFFEPATLKLTQTPLDYITMTLDLDKKEVLDSLEESVRNYNSFFTSLLNHDSSSMLKVVEKYTYNASKINHREFFKISDENRAKYECMLMTISGASLKCIRKATGLHHSTVEKMFKEFSGLNDTQVKTYNAQFKKTSKRVVIKKLMSHVRNSKQIMLMVAFYNMCARLILKKNNINDILSNYAMPQKISNILAVGAYSTVILLNEFLNHFFNIETSVTRTIEKQEPTFDEFMAVLDKINTNEAEVIRCPKCNTPYIFMKNIITEGDLVYEFRDPQPCPACGYSSELVEDKFDNSSKESRLCFRISTLKKSSKLTT</sequence>
<evidence type="ECO:0008006" key="3">
    <source>
        <dbReference type="Google" id="ProtNLM"/>
    </source>
</evidence>
<dbReference type="EMBL" id="JAGFNY010000001">
    <property type="protein sequence ID" value="MBW7569304.1"/>
    <property type="molecule type" value="Genomic_DNA"/>
</dbReference>
<evidence type="ECO:0000313" key="1">
    <source>
        <dbReference type="EMBL" id="MBW7569304.1"/>
    </source>
</evidence>